<dbReference type="EC" id="4.2.3.4" evidence="11"/>
<proteinExistence type="predicted"/>
<dbReference type="GO" id="GO:0009423">
    <property type="term" value="P:chorismate biosynthetic process"/>
    <property type="evidence" value="ECO:0007669"/>
    <property type="project" value="UniProtKB-UniRule"/>
</dbReference>
<feature type="domain" description="3-dehydroquinate synthase N-terminal" evidence="12">
    <location>
        <begin position="62"/>
        <end position="174"/>
    </location>
</feature>
<dbReference type="InterPro" id="IPR016037">
    <property type="entry name" value="DHQ_synth_AroB"/>
</dbReference>
<comment type="cofactor">
    <cofactor evidence="1">
        <name>NAD(+)</name>
        <dbReference type="ChEBI" id="CHEBI:57540"/>
    </cofactor>
</comment>
<dbReference type="RefSeq" id="WP_089370920.1">
    <property type="nucleotide sequence ID" value="NZ_BMEP01000001.1"/>
</dbReference>
<dbReference type="Pfam" id="PF01761">
    <property type="entry name" value="DHQ_synthase"/>
    <property type="match status" value="1"/>
</dbReference>
<evidence type="ECO:0000256" key="10">
    <source>
        <dbReference type="ARBA" id="ARBA00023285"/>
    </source>
</evidence>
<dbReference type="PANTHER" id="PTHR43622">
    <property type="entry name" value="3-DEHYDROQUINATE SYNTHASE"/>
    <property type="match status" value="1"/>
</dbReference>
<comment type="cofactor">
    <cofactor evidence="2">
        <name>Co(2+)</name>
        <dbReference type="ChEBI" id="CHEBI:48828"/>
    </cofactor>
</comment>
<evidence type="ECO:0000256" key="7">
    <source>
        <dbReference type="ARBA" id="ARBA00022833"/>
    </source>
</evidence>
<dbReference type="GO" id="GO:0003856">
    <property type="term" value="F:3-dehydroquinate synthase activity"/>
    <property type="evidence" value="ECO:0007669"/>
    <property type="project" value="UniProtKB-UniRule"/>
</dbReference>
<dbReference type="EMBL" id="FZNY01000002">
    <property type="protein sequence ID" value="SNR71551.1"/>
    <property type="molecule type" value="Genomic_DNA"/>
</dbReference>
<comment type="cofactor">
    <cofactor evidence="3">
        <name>Zn(2+)</name>
        <dbReference type="ChEBI" id="CHEBI:29105"/>
    </cofactor>
</comment>
<dbReference type="PIRSF" id="PIRSF001455">
    <property type="entry name" value="DHQ_synth"/>
    <property type="match status" value="1"/>
</dbReference>
<keyword evidence="10" id="KW-0170">Cobalt</keyword>
<evidence type="ECO:0000313" key="14">
    <source>
        <dbReference type="EMBL" id="SNR71551.1"/>
    </source>
</evidence>
<evidence type="ECO:0000256" key="9">
    <source>
        <dbReference type="ARBA" id="ARBA00023239"/>
    </source>
</evidence>
<keyword evidence="7" id="KW-0862">Zinc</keyword>
<evidence type="ECO:0000313" key="15">
    <source>
        <dbReference type="Proteomes" id="UP000198379"/>
    </source>
</evidence>
<organism evidence="14 15">
    <name type="scientific">Dokdonia pacifica</name>
    <dbReference type="NCBI Taxonomy" id="1627892"/>
    <lineage>
        <taxon>Bacteria</taxon>
        <taxon>Pseudomonadati</taxon>
        <taxon>Bacteroidota</taxon>
        <taxon>Flavobacteriia</taxon>
        <taxon>Flavobacteriales</taxon>
        <taxon>Flavobacteriaceae</taxon>
        <taxon>Dokdonia</taxon>
    </lineage>
</organism>
<dbReference type="Pfam" id="PF24621">
    <property type="entry name" value="DHQS_C"/>
    <property type="match status" value="1"/>
</dbReference>
<dbReference type="Gene3D" id="1.20.1090.10">
    <property type="entry name" value="Dehydroquinate synthase-like - alpha domain"/>
    <property type="match status" value="1"/>
</dbReference>
<dbReference type="Proteomes" id="UP000198379">
    <property type="component" value="Unassembled WGS sequence"/>
</dbReference>
<evidence type="ECO:0000259" key="12">
    <source>
        <dbReference type="Pfam" id="PF01761"/>
    </source>
</evidence>
<protein>
    <recommendedName>
        <fullName evidence="11">3-dehydroquinate synthase</fullName>
        <ecNumber evidence="11">4.2.3.4</ecNumber>
    </recommendedName>
</protein>
<dbReference type="NCBIfam" id="TIGR01357">
    <property type="entry name" value="aroB"/>
    <property type="match status" value="1"/>
</dbReference>
<keyword evidence="15" id="KW-1185">Reference proteome</keyword>
<keyword evidence="6" id="KW-0547">Nucleotide-binding</keyword>
<dbReference type="InterPro" id="IPR056179">
    <property type="entry name" value="DHQS_C"/>
</dbReference>
<sequence>MQPIKASSYEIVFNTSGYEGLNTLLQESIYSKIFIIVDSNTQEHCLASFLSLLETSITIEVIEITPGEENKTIATCSGVWDALADLDADRKGLVINLGGGVVTDLGGFVASTFKRGMDFINVPTSLLSMVDASVGGKTGVDLGNLKNLIGVINNPKLVLIDTGFLATLPKVEMRSGLAEMYKHGLIASDSYWKRLSDLTSMTTEDLNTLIYDSIVIKNEVVLKDPTEKNLRKTLNYGHTLGHAIESYCLSNESLTTLLHGEAIAIGMILESYISTKLTGLSQADLEQVTQVLSDMYDAVTFSKNDIDRIIELLKYDKKNANGKIYFVLLESIGKGVIDQEVSNELIYEAFEFYAANS</sequence>
<evidence type="ECO:0000256" key="4">
    <source>
        <dbReference type="ARBA" id="ARBA00003485"/>
    </source>
</evidence>
<evidence type="ECO:0000256" key="5">
    <source>
        <dbReference type="ARBA" id="ARBA00022723"/>
    </source>
</evidence>
<dbReference type="FunFam" id="3.40.50.1970:FF:000007">
    <property type="entry name" value="Pentafunctional AROM polypeptide"/>
    <property type="match status" value="1"/>
</dbReference>
<gene>
    <name evidence="14" type="ORF">SAMN06265376_102142</name>
</gene>
<keyword evidence="9" id="KW-0456">Lyase</keyword>
<comment type="function">
    <text evidence="4">Catalyzes the conversion of 3-deoxy-D-arabino-heptulosonate 7-phosphate (DAHP) to dehydroquinate (DHQ).</text>
</comment>
<dbReference type="GO" id="GO:0000166">
    <property type="term" value="F:nucleotide binding"/>
    <property type="evidence" value="ECO:0007669"/>
    <property type="project" value="UniProtKB-KW"/>
</dbReference>
<evidence type="ECO:0000259" key="13">
    <source>
        <dbReference type="Pfam" id="PF24621"/>
    </source>
</evidence>
<dbReference type="AlphaFoldDB" id="A0A238YLG9"/>
<dbReference type="OrthoDB" id="9806583at2"/>
<evidence type="ECO:0000256" key="6">
    <source>
        <dbReference type="ARBA" id="ARBA00022741"/>
    </source>
</evidence>
<evidence type="ECO:0000256" key="3">
    <source>
        <dbReference type="ARBA" id="ARBA00001947"/>
    </source>
</evidence>
<reference evidence="14 15" key="1">
    <citation type="submission" date="2017-06" db="EMBL/GenBank/DDBJ databases">
        <authorList>
            <person name="Kim H.J."/>
            <person name="Triplett B.A."/>
        </authorList>
    </citation>
    <scope>NUCLEOTIDE SEQUENCE [LARGE SCALE GENOMIC DNA]</scope>
    <source>
        <strain evidence="14 15">DSM 25597</strain>
    </source>
</reference>
<evidence type="ECO:0000256" key="11">
    <source>
        <dbReference type="NCBIfam" id="TIGR01357"/>
    </source>
</evidence>
<dbReference type="CDD" id="cd08195">
    <property type="entry name" value="DHQS"/>
    <property type="match status" value="1"/>
</dbReference>
<evidence type="ECO:0000256" key="2">
    <source>
        <dbReference type="ARBA" id="ARBA00001941"/>
    </source>
</evidence>
<dbReference type="InterPro" id="IPR030960">
    <property type="entry name" value="DHQS/DOIS_N"/>
</dbReference>
<name>A0A238YLG9_9FLAO</name>
<dbReference type="GO" id="GO:0009073">
    <property type="term" value="P:aromatic amino acid family biosynthetic process"/>
    <property type="evidence" value="ECO:0007669"/>
    <property type="project" value="InterPro"/>
</dbReference>
<dbReference type="GO" id="GO:0046872">
    <property type="term" value="F:metal ion binding"/>
    <property type="evidence" value="ECO:0007669"/>
    <property type="project" value="UniProtKB-KW"/>
</dbReference>
<keyword evidence="8" id="KW-0520">NAD</keyword>
<dbReference type="Gene3D" id="3.40.50.1970">
    <property type="match status" value="1"/>
</dbReference>
<evidence type="ECO:0000256" key="1">
    <source>
        <dbReference type="ARBA" id="ARBA00001911"/>
    </source>
</evidence>
<keyword evidence="5" id="KW-0479">Metal-binding</keyword>
<dbReference type="InterPro" id="IPR050071">
    <property type="entry name" value="Dehydroquinate_synthase"/>
</dbReference>
<dbReference type="InterPro" id="IPR030963">
    <property type="entry name" value="DHQ_synth_fam"/>
</dbReference>
<dbReference type="GO" id="GO:0005737">
    <property type="term" value="C:cytoplasm"/>
    <property type="evidence" value="ECO:0007669"/>
    <property type="project" value="InterPro"/>
</dbReference>
<dbReference type="PANTHER" id="PTHR43622:SF1">
    <property type="entry name" value="3-DEHYDROQUINATE SYNTHASE"/>
    <property type="match status" value="1"/>
</dbReference>
<evidence type="ECO:0000256" key="8">
    <source>
        <dbReference type="ARBA" id="ARBA00023027"/>
    </source>
</evidence>
<feature type="domain" description="3-dehydroquinate synthase C-terminal" evidence="13">
    <location>
        <begin position="176"/>
        <end position="319"/>
    </location>
</feature>
<accession>A0A238YLG9</accession>
<dbReference type="SUPFAM" id="SSF56796">
    <property type="entry name" value="Dehydroquinate synthase-like"/>
    <property type="match status" value="1"/>
</dbReference>